<dbReference type="GO" id="GO:0003743">
    <property type="term" value="F:translation initiation factor activity"/>
    <property type="evidence" value="ECO:0007669"/>
    <property type="project" value="UniProtKB-KW"/>
</dbReference>
<sequence>MLLCSYATTQKDQLIYHLLVNGQVEQSMPQLISGTHVFFLAGTSAEPLHKGCQPLHFLLIMVRVNCESSAKNVSPSAVNVSPSAVGDWDGKHPLGCSWSLWYFSRNLGSTWDTCLKKIGTFTTIEDFWSYFNHLQPPSLMKPGCDLCLFKEGIRPAWEDPANKRGGRWDINLDKSNFSTSNLDDYWMKLSMDLIGGRFDEQDGLINGAMVNRRDRANRISIWTSASHDRERLARLGKTVKDFVGFPINLKIYFRTHQDCSSNSSSQTISITI</sequence>
<evidence type="ECO:0000313" key="8">
    <source>
        <dbReference type="EMBL" id="KAF6216860.1"/>
    </source>
</evidence>
<evidence type="ECO:0000256" key="4">
    <source>
        <dbReference type="ARBA" id="ARBA00022884"/>
    </source>
</evidence>
<dbReference type="Proteomes" id="UP000466442">
    <property type="component" value="Linkage Group LG1"/>
</dbReference>
<evidence type="ECO:0000256" key="1">
    <source>
        <dbReference type="ARBA" id="ARBA00009860"/>
    </source>
</evidence>
<dbReference type="Gene3D" id="3.30.760.10">
    <property type="entry name" value="RNA Cap, Translation Initiation Factor Eif4e"/>
    <property type="match status" value="1"/>
</dbReference>
<evidence type="ECO:0000256" key="5">
    <source>
        <dbReference type="ARBA" id="ARBA00022917"/>
    </source>
</evidence>
<dbReference type="PANTHER" id="PTHR11960:SF8">
    <property type="entry name" value="EUKARYOTIC TRANSLATION INITIATION FACTOR 4E1-RELATED"/>
    <property type="match status" value="1"/>
</dbReference>
<dbReference type="PANTHER" id="PTHR11960">
    <property type="entry name" value="EUKARYOTIC TRANSLATION INITIATION FACTOR 4E RELATED"/>
    <property type="match status" value="1"/>
</dbReference>
<dbReference type="GO" id="GO:0016281">
    <property type="term" value="C:eukaryotic translation initiation factor 4F complex"/>
    <property type="evidence" value="ECO:0007669"/>
    <property type="project" value="TreeGrafter"/>
</dbReference>
<comment type="caution">
    <text evidence="8">The sequence shown here is derived from an EMBL/GenBank/DDBJ whole genome shotgun (WGS) entry which is preliminary data.</text>
</comment>
<keyword evidence="2 7" id="KW-0396">Initiation factor</keyword>
<name>A0A8S9Y6F2_APOLU</name>
<keyword evidence="9" id="KW-1185">Reference proteome</keyword>
<dbReference type="InterPro" id="IPR019770">
    <property type="entry name" value="TIF_eIF_4E_CS"/>
</dbReference>
<organism evidence="8 9">
    <name type="scientific">Apolygus lucorum</name>
    <name type="common">Small green plant bug</name>
    <name type="synonym">Lygocoris lucorum</name>
    <dbReference type="NCBI Taxonomy" id="248454"/>
    <lineage>
        <taxon>Eukaryota</taxon>
        <taxon>Metazoa</taxon>
        <taxon>Ecdysozoa</taxon>
        <taxon>Arthropoda</taxon>
        <taxon>Hexapoda</taxon>
        <taxon>Insecta</taxon>
        <taxon>Pterygota</taxon>
        <taxon>Neoptera</taxon>
        <taxon>Paraneoptera</taxon>
        <taxon>Hemiptera</taxon>
        <taxon>Heteroptera</taxon>
        <taxon>Panheteroptera</taxon>
        <taxon>Cimicomorpha</taxon>
        <taxon>Miridae</taxon>
        <taxon>Mirini</taxon>
        <taxon>Apolygus</taxon>
    </lineage>
</organism>
<evidence type="ECO:0000256" key="2">
    <source>
        <dbReference type="ARBA" id="ARBA00022540"/>
    </source>
</evidence>
<dbReference type="InterPro" id="IPR023398">
    <property type="entry name" value="TIF_eIF4e-like"/>
</dbReference>
<dbReference type="GO" id="GO:0006417">
    <property type="term" value="P:regulation of translation"/>
    <property type="evidence" value="ECO:0007669"/>
    <property type="project" value="UniProtKB-KW"/>
</dbReference>
<dbReference type="SUPFAM" id="SSF55418">
    <property type="entry name" value="eIF4e-like"/>
    <property type="match status" value="1"/>
</dbReference>
<dbReference type="OrthoDB" id="590761at2759"/>
<evidence type="ECO:0000313" key="9">
    <source>
        <dbReference type="Proteomes" id="UP000466442"/>
    </source>
</evidence>
<protein>
    <recommendedName>
        <fullName evidence="6">eIF-4F 25 kDa subunit</fullName>
    </recommendedName>
</protein>
<keyword evidence="4 7" id="KW-0694">RNA-binding</keyword>
<dbReference type="PROSITE" id="PS00813">
    <property type="entry name" value="IF4E"/>
    <property type="match status" value="1"/>
</dbReference>
<dbReference type="EMBL" id="WIXP02000001">
    <property type="protein sequence ID" value="KAF6216860.1"/>
    <property type="molecule type" value="Genomic_DNA"/>
</dbReference>
<dbReference type="Pfam" id="PF01652">
    <property type="entry name" value="IF4E"/>
    <property type="match status" value="1"/>
</dbReference>
<keyword evidence="3" id="KW-0810">Translation regulation</keyword>
<proteinExistence type="inferred from homology"/>
<gene>
    <name evidence="8" type="ORF">GE061_001210</name>
</gene>
<accession>A0A8S9Y6F2</accession>
<evidence type="ECO:0000256" key="7">
    <source>
        <dbReference type="RuleBase" id="RU004374"/>
    </source>
</evidence>
<evidence type="ECO:0000256" key="3">
    <source>
        <dbReference type="ARBA" id="ARBA00022845"/>
    </source>
</evidence>
<reference evidence="8" key="1">
    <citation type="journal article" date="2021" name="Mol. Ecol. Resour.">
        <title>Apolygus lucorum genome provides insights into omnivorousness and mesophyll feeding.</title>
        <authorList>
            <person name="Liu Y."/>
            <person name="Liu H."/>
            <person name="Wang H."/>
            <person name="Huang T."/>
            <person name="Liu B."/>
            <person name="Yang B."/>
            <person name="Yin L."/>
            <person name="Li B."/>
            <person name="Zhang Y."/>
            <person name="Zhang S."/>
            <person name="Jiang F."/>
            <person name="Zhang X."/>
            <person name="Ren Y."/>
            <person name="Wang B."/>
            <person name="Wang S."/>
            <person name="Lu Y."/>
            <person name="Wu K."/>
            <person name="Fan W."/>
            <person name="Wang G."/>
        </authorList>
    </citation>
    <scope>NUCLEOTIDE SEQUENCE</scope>
    <source>
        <strain evidence="8">12Hb</strain>
    </source>
</reference>
<dbReference type="AlphaFoldDB" id="A0A8S9Y6F2"/>
<evidence type="ECO:0000256" key="6">
    <source>
        <dbReference type="ARBA" id="ARBA00032656"/>
    </source>
</evidence>
<dbReference type="InterPro" id="IPR001040">
    <property type="entry name" value="TIF_eIF_4E"/>
</dbReference>
<comment type="similarity">
    <text evidence="1 7">Belongs to the eukaryotic initiation factor 4E family.</text>
</comment>
<keyword evidence="5 7" id="KW-0648">Protein biosynthesis</keyword>
<dbReference type="GO" id="GO:0000340">
    <property type="term" value="F:RNA 7-methylguanosine cap binding"/>
    <property type="evidence" value="ECO:0007669"/>
    <property type="project" value="TreeGrafter"/>
</dbReference>